<name>A0A077ZMK5_STYLE</name>
<dbReference type="Proteomes" id="UP000039865">
    <property type="component" value="Unassembled WGS sequence"/>
</dbReference>
<feature type="transmembrane region" description="Helical" evidence="1">
    <location>
        <begin position="102"/>
        <end position="119"/>
    </location>
</feature>
<feature type="transmembrane region" description="Helical" evidence="1">
    <location>
        <begin position="131"/>
        <end position="149"/>
    </location>
</feature>
<keyword evidence="1" id="KW-1133">Transmembrane helix</keyword>
<evidence type="ECO:0000256" key="1">
    <source>
        <dbReference type="SAM" id="Phobius"/>
    </source>
</evidence>
<feature type="transmembrane region" description="Helical" evidence="1">
    <location>
        <begin position="20"/>
        <end position="46"/>
    </location>
</feature>
<gene>
    <name evidence="2" type="primary">Contig17292.g18417</name>
    <name evidence="2" type="ORF">STYLEM_112</name>
</gene>
<evidence type="ECO:0000313" key="3">
    <source>
        <dbReference type="Proteomes" id="UP000039865"/>
    </source>
</evidence>
<dbReference type="InParanoid" id="A0A077ZMK5"/>
<keyword evidence="1" id="KW-0812">Transmembrane</keyword>
<dbReference type="EMBL" id="CCKQ01000105">
    <property type="protein sequence ID" value="CDW71173.1"/>
    <property type="molecule type" value="Genomic_DNA"/>
</dbReference>
<keyword evidence="1" id="KW-0472">Membrane</keyword>
<dbReference type="AlphaFoldDB" id="A0A077ZMK5"/>
<organism evidence="2 3">
    <name type="scientific">Stylonychia lemnae</name>
    <name type="common">Ciliate</name>
    <dbReference type="NCBI Taxonomy" id="5949"/>
    <lineage>
        <taxon>Eukaryota</taxon>
        <taxon>Sar</taxon>
        <taxon>Alveolata</taxon>
        <taxon>Ciliophora</taxon>
        <taxon>Intramacronucleata</taxon>
        <taxon>Spirotrichea</taxon>
        <taxon>Stichotrichia</taxon>
        <taxon>Sporadotrichida</taxon>
        <taxon>Oxytrichidae</taxon>
        <taxon>Stylonychinae</taxon>
        <taxon>Stylonychia</taxon>
    </lineage>
</organism>
<accession>A0A077ZMK5</accession>
<dbReference type="OrthoDB" id="327248at2759"/>
<evidence type="ECO:0008006" key="4">
    <source>
        <dbReference type="Google" id="ProtNLM"/>
    </source>
</evidence>
<protein>
    <recommendedName>
        <fullName evidence="4">TRP C-terminal domain-containing protein</fullName>
    </recommendedName>
</protein>
<evidence type="ECO:0000313" key="2">
    <source>
        <dbReference type="EMBL" id="CDW71173.1"/>
    </source>
</evidence>
<keyword evidence="3" id="KW-1185">Reference proteome</keyword>
<dbReference type="PANTHER" id="PTHR11319:SF35">
    <property type="entry name" value="OUTER MEMBRANE PROTEIN PMPC-RELATED"/>
    <property type="match status" value="1"/>
</dbReference>
<proteinExistence type="predicted"/>
<dbReference type="PANTHER" id="PTHR11319">
    <property type="entry name" value="G PROTEIN-COUPLED RECEPTOR-RELATED"/>
    <property type="match status" value="1"/>
</dbReference>
<reference evidence="2 3" key="1">
    <citation type="submission" date="2014-06" db="EMBL/GenBank/DDBJ databases">
        <authorList>
            <person name="Swart Estienne"/>
        </authorList>
    </citation>
    <scope>NUCLEOTIDE SEQUENCE [LARGE SCALE GENOMIC DNA]</scope>
    <source>
        <strain evidence="2 3">130c</strain>
    </source>
</reference>
<feature type="transmembrane region" description="Helical" evidence="1">
    <location>
        <begin position="76"/>
        <end position="96"/>
    </location>
</feature>
<sequence length="342" mass="40187">MCLLSLVVFKEFISFTNWKLSFNSILCYMILTFCSIWPFLVIYFLFRNRDERQDKGFTEKYGSFFEGTQYWKTHTLFVVFHFLLRRMIFALSLIYLDMEVQLALQMIISLGLLTYYISYQPMRKSFQNRLEVYNELTFLICLCQCFLFTEYVDDVKLRYQIGVLFIVIVVLNIVTNFSIYVIVLIRYCYKKIKKALKKIKQPNSVVQTSEIIKEDPNFSQSYDDNSDRILHSYSDDSRVDSQCDSAISEFERVQTEQILRNKFKATAAFKTNTPSEISAFSRRQTAVSNMSQLKIRPGNAVIGEQFVTQRGNSVMYEDNSFIVTLGFINGHKSQGDWKNIQE</sequence>
<feature type="transmembrane region" description="Helical" evidence="1">
    <location>
        <begin position="161"/>
        <end position="189"/>
    </location>
</feature>